<reference evidence="1 2" key="1">
    <citation type="submission" date="2022-11" db="EMBL/GenBank/DDBJ databases">
        <title>Spartinivicinus poritis sp. nov., isolated from scleractinian coral Porites lutea.</title>
        <authorList>
            <person name="Zhang G."/>
            <person name="Cai L."/>
            <person name="Wei Q."/>
        </authorList>
    </citation>
    <scope>NUCLEOTIDE SEQUENCE [LARGE SCALE GENOMIC DNA]</scope>
    <source>
        <strain evidence="1 2">A2-2</strain>
    </source>
</reference>
<name>A0ABT5U3L0_9GAMM</name>
<gene>
    <name evidence="1" type="ORF">ORQ98_03130</name>
</gene>
<organism evidence="1 2">
    <name type="scientific">Spartinivicinus poritis</name>
    <dbReference type="NCBI Taxonomy" id="2994640"/>
    <lineage>
        <taxon>Bacteria</taxon>
        <taxon>Pseudomonadati</taxon>
        <taxon>Pseudomonadota</taxon>
        <taxon>Gammaproteobacteria</taxon>
        <taxon>Oceanospirillales</taxon>
        <taxon>Zooshikellaceae</taxon>
        <taxon>Spartinivicinus</taxon>
    </lineage>
</organism>
<evidence type="ECO:0000313" key="1">
    <source>
        <dbReference type="EMBL" id="MDE1460957.1"/>
    </source>
</evidence>
<evidence type="ECO:0000313" key="2">
    <source>
        <dbReference type="Proteomes" id="UP001528823"/>
    </source>
</evidence>
<sequence>MKYNLVAHEQNKVTTVPMLTHTPLATAEQQNSNQVDIQLQ</sequence>
<protein>
    <submittedName>
        <fullName evidence="1">Uncharacterized protein</fullName>
    </submittedName>
</protein>
<proteinExistence type="predicted"/>
<dbReference type="Proteomes" id="UP001528823">
    <property type="component" value="Unassembled WGS sequence"/>
</dbReference>
<dbReference type="RefSeq" id="WP_274687328.1">
    <property type="nucleotide sequence ID" value="NZ_JAPMOU010000003.1"/>
</dbReference>
<dbReference type="EMBL" id="JAPMOU010000003">
    <property type="protein sequence ID" value="MDE1460957.1"/>
    <property type="molecule type" value="Genomic_DNA"/>
</dbReference>
<accession>A0ABT5U3L0</accession>
<comment type="caution">
    <text evidence="1">The sequence shown here is derived from an EMBL/GenBank/DDBJ whole genome shotgun (WGS) entry which is preliminary data.</text>
</comment>
<keyword evidence="2" id="KW-1185">Reference proteome</keyword>